<dbReference type="InterPro" id="IPR040177">
    <property type="entry name" value="SLC30A9"/>
</dbReference>
<dbReference type="AlphaFoldDB" id="A0A4Y7R7I3"/>
<organism evidence="9 10">
    <name type="scientific">Pelotomaculum schinkii</name>
    <dbReference type="NCBI Taxonomy" id="78350"/>
    <lineage>
        <taxon>Bacteria</taxon>
        <taxon>Bacillati</taxon>
        <taxon>Bacillota</taxon>
        <taxon>Clostridia</taxon>
        <taxon>Eubacteriales</taxon>
        <taxon>Desulfotomaculaceae</taxon>
        <taxon>Pelotomaculum</taxon>
    </lineage>
</organism>
<dbReference type="SUPFAM" id="SSF161111">
    <property type="entry name" value="Cation efflux protein transmembrane domain-like"/>
    <property type="match status" value="1"/>
</dbReference>
<evidence type="ECO:0000256" key="5">
    <source>
        <dbReference type="ARBA" id="ARBA00023136"/>
    </source>
</evidence>
<evidence type="ECO:0000259" key="8">
    <source>
        <dbReference type="Pfam" id="PF16916"/>
    </source>
</evidence>
<accession>A0A4Y7R7I3</accession>
<keyword evidence="2" id="KW-0813">Transport</keyword>
<dbReference type="Pfam" id="PF01545">
    <property type="entry name" value="Cation_efflux"/>
    <property type="match status" value="1"/>
</dbReference>
<proteinExistence type="predicted"/>
<dbReference type="PANTHER" id="PTHR13414">
    <property type="entry name" value="HUEL-CATION TRANSPORTER"/>
    <property type="match status" value="1"/>
</dbReference>
<keyword evidence="4 6" id="KW-1133">Transmembrane helix</keyword>
<keyword evidence="10" id="KW-1185">Reference proteome</keyword>
<dbReference type="GO" id="GO:0008324">
    <property type="term" value="F:monoatomic cation transmembrane transporter activity"/>
    <property type="evidence" value="ECO:0007669"/>
    <property type="project" value="InterPro"/>
</dbReference>
<evidence type="ECO:0000259" key="7">
    <source>
        <dbReference type="Pfam" id="PF01545"/>
    </source>
</evidence>
<dbReference type="Pfam" id="PF16916">
    <property type="entry name" value="ZT_dimer"/>
    <property type="match status" value="1"/>
</dbReference>
<protein>
    <submittedName>
        <fullName evidence="9">Ferrous iron efflux protein F</fullName>
    </submittedName>
</protein>
<feature type="domain" description="Cation efflux protein cytoplasmic" evidence="8">
    <location>
        <begin position="242"/>
        <end position="311"/>
    </location>
</feature>
<keyword evidence="3 6" id="KW-0812">Transmembrane</keyword>
<gene>
    <name evidence="9" type="ORF">Psch_03350</name>
</gene>
<dbReference type="Gene3D" id="3.30.70.1350">
    <property type="entry name" value="Cation efflux protein, cytoplasmic domain"/>
    <property type="match status" value="1"/>
</dbReference>
<dbReference type="GO" id="GO:0016020">
    <property type="term" value="C:membrane"/>
    <property type="evidence" value="ECO:0007669"/>
    <property type="project" value="UniProtKB-SubCell"/>
</dbReference>
<dbReference type="NCBIfam" id="TIGR01297">
    <property type="entry name" value="CDF"/>
    <property type="match status" value="1"/>
</dbReference>
<name>A0A4Y7R7I3_9FIRM</name>
<dbReference type="InterPro" id="IPR036837">
    <property type="entry name" value="Cation_efflux_CTD_sf"/>
</dbReference>
<dbReference type="Gene3D" id="1.20.1510.10">
    <property type="entry name" value="Cation efflux protein transmembrane domain"/>
    <property type="match status" value="1"/>
</dbReference>
<feature type="transmembrane region" description="Helical" evidence="6">
    <location>
        <begin position="85"/>
        <end position="109"/>
    </location>
</feature>
<keyword evidence="5 6" id="KW-0472">Membrane</keyword>
<dbReference type="Proteomes" id="UP000298324">
    <property type="component" value="Unassembled WGS sequence"/>
</dbReference>
<evidence type="ECO:0000256" key="2">
    <source>
        <dbReference type="ARBA" id="ARBA00022448"/>
    </source>
</evidence>
<feature type="transmembrane region" description="Helical" evidence="6">
    <location>
        <begin position="204"/>
        <end position="223"/>
    </location>
</feature>
<evidence type="ECO:0000313" key="10">
    <source>
        <dbReference type="Proteomes" id="UP000298324"/>
    </source>
</evidence>
<comment type="subcellular location">
    <subcellularLocation>
        <location evidence="1">Membrane</location>
        <topology evidence="1">Multi-pass membrane protein</topology>
    </subcellularLocation>
</comment>
<dbReference type="SUPFAM" id="SSF160240">
    <property type="entry name" value="Cation efflux protein cytoplasmic domain-like"/>
    <property type="match status" value="1"/>
</dbReference>
<dbReference type="InterPro" id="IPR002524">
    <property type="entry name" value="Cation_efflux"/>
</dbReference>
<dbReference type="RefSeq" id="WP_243124185.1">
    <property type="nucleotide sequence ID" value="NZ_QFGA01000003.1"/>
</dbReference>
<feature type="domain" description="Cation efflux protein transmembrane" evidence="7">
    <location>
        <begin position="20"/>
        <end position="234"/>
    </location>
</feature>
<feature type="transmembrane region" description="Helical" evidence="6">
    <location>
        <begin position="20"/>
        <end position="40"/>
    </location>
</feature>
<dbReference type="InterPro" id="IPR027470">
    <property type="entry name" value="Cation_efflux_CTD"/>
</dbReference>
<evidence type="ECO:0000256" key="6">
    <source>
        <dbReference type="SAM" id="Phobius"/>
    </source>
</evidence>
<dbReference type="GO" id="GO:0006829">
    <property type="term" value="P:zinc ion transport"/>
    <property type="evidence" value="ECO:0007669"/>
    <property type="project" value="InterPro"/>
</dbReference>
<comment type="caution">
    <text evidence="9">The sequence shown here is derived from an EMBL/GenBank/DDBJ whole genome shotgun (WGS) entry which is preliminary data.</text>
</comment>
<dbReference type="EMBL" id="QFGA01000003">
    <property type="protein sequence ID" value="TEB04590.1"/>
    <property type="molecule type" value="Genomic_DNA"/>
</dbReference>
<dbReference type="InterPro" id="IPR027469">
    <property type="entry name" value="Cation_efflux_TMD_sf"/>
</dbReference>
<sequence length="326" mass="35294">MWVLRQGGYITGHNSESAVRAALIANGVIAAMKLVAAVLSGSASMMAEFKHSLGDWANGFFLLIGVKQAKRPGNERYQFGHGKRVFFWGFIASLGMLFIGGALSIYGGIVKIIHPEPLERLSVSLVVIGLSILFECYSCFMAIKAILAETGEQTQGLRMLARVIPSLKKATPSTRFIFLEDTAALLGLFIAGTAILLAHYTGDIVFDGAASILIGMLLFFIGIGTARENAAAILGESADPGLINDIGNLVMSIPGVVDVHNVRSMCVGPNSYLLEMVVEAYEQTMLNECDSIGSSVNKAIKDKYREIAYTHIAVISDDKKRQWRRE</sequence>
<evidence type="ECO:0000256" key="4">
    <source>
        <dbReference type="ARBA" id="ARBA00022989"/>
    </source>
</evidence>
<dbReference type="InterPro" id="IPR058533">
    <property type="entry name" value="Cation_efflux_TM"/>
</dbReference>
<feature type="transmembrane region" description="Helical" evidence="6">
    <location>
        <begin position="121"/>
        <end position="143"/>
    </location>
</feature>
<dbReference type="PANTHER" id="PTHR13414:SF9">
    <property type="entry name" value="PROTON-COUPLED ZINC ANTIPORTER SLC30A9, MITOCHONDRIAL"/>
    <property type="match status" value="1"/>
</dbReference>
<reference evidence="9 10" key="1">
    <citation type="journal article" date="2018" name="Environ. Microbiol.">
        <title>Novel energy conservation strategies and behaviour of Pelotomaculum schinkii driving syntrophic propionate catabolism.</title>
        <authorList>
            <person name="Hidalgo-Ahumada C.A.P."/>
            <person name="Nobu M.K."/>
            <person name="Narihiro T."/>
            <person name="Tamaki H."/>
            <person name="Liu W.T."/>
            <person name="Kamagata Y."/>
            <person name="Stams A.J.M."/>
            <person name="Imachi H."/>
            <person name="Sousa D.Z."/>
        </authorList>
    </citation>
    <scope>NUCLEOTIDE SEQUENCE [LARGE SCALE GENOMIC DNA]</scope>
    <source>
        <strain evidence="9 10">HH</strain>
    </source>
</reference>
<evidence type="ECO:0000256" key="3">
    <source>
        <dbReference type="ARBA" id="ARBA00022692"/>
    </source>
</evidence>
<evidence type="ECO:0000256" key="1">
    <source>
        <dbReference type="ARBA" id="ARBA00004141"/>
    </source>
</evidence>
<feature type="transmembrane region" description="Helical" evidence="6">
    <location>
        <begin position="176"/>
        <end position="198"/>
    </location>
</feature>
<evidence type="ECO:0000313" key="9">
    <source>
        <dbReference type="EMBL" id="TEB04590.1"/>
    </source>
</evidence>